<name>A0ABV3K127_STRON</name>
<feature type="transmembrane region" description="Helical" evidence="1">
    <location>
        <begin position="58"/>
        <end position="80"/>
    </location>
</feature>
<dbReference type="Proteomes" id="UP001552594">
    <property type="component" value="Unassembled WGS sequence"/>
</dbReference>
<dbReference type="Pfam" id="PF19609">
    <property type="entry name" value="DUF6114"/>
    <property type="match status" value="1"/>
</dbReference>
<organism evidence="2 3">
    <name type="scientific">Streptomyces orinoci</name>
    <name type="common">Streptoverticillium orinoci</name>
    <dbReference type="NCBI Taxonomy" id="67339"/>
    <lineage>
        <taxon>Bacteria</taxon>
        <taxon>Bacillati</taxon>
        <taxon>Actinomycetota</taxon>
        <taxon>Actinomycetes</taxon>
        <taxon>Kitasatosporales</taxon>
        <taxon>Streptomycetaceae</taxon>
        <taxon>Streptomyces</taxon>
    </lineage>
</organism>
<feature type="transmembrane region" description="Helical" evidence="1">
    <location>
        <begin position="29"/>
        <end position="52"/>
    </location>
</feature>
<dbReference type="EMBL" id="JBFAUK010000016">
    <property type="protein sequence ID" value="MEV5508725.1"/>
    <property type="molecule type" value="Genomic_DNA"/>
</dbReference>
<evidence type="ECO:0000313" key="3">
    <source>
        <dbReference type="Proteomes" id="UP001552594"/>
    </source>
</evidence>
<accession>A0ABV3K127</accession>
<keyword evidence="3" id="KW-1185">Reference proteome</keyword>
<proteinExistence type="predicted"/>
<evidence type="ECO:0000313" key="2">
    <source>
        <dbReference type="EMBL" id="MEV5508725.1"/>
    </source>
</evidence>
<keyword evidence="1" id="KW-0812">Transmembrane</keyword>
<keyword evidence="1" id="KW-1133">Transmembrane helix</keyword>
<comment type="caution">
    <text evidence="2">The sequence shown here is derived from an EMBL/GenBank/DDBJ whole genome shotgun (WGS) entry which is preliminary data.</text>
</comment>
<protein>
    <submittedName>
        <fullName evidence="2">DUF6114 domain-containing protein</fullName>
    </submittedName>
</protein>
<dbReference type="InterPro" id="IPR046096">
    <property type="entry name" value="DUF6114"/>
</dbReference>
<gene>
    <name evidence="2" type="ORF">AB0L16_20070</name>
</gene>
<keyword evidence="1" id="KW-0472">Membrane</keyword>
<reference evidence="2 3" key="1">
    <citation type="submission" date="2024-06" db="EMBL/GenBank/DDBJ databases">
        <title>The Natural Products Discovery Center: Release of the First 8490 Sequenced Strains for Exploring Actinobacteria Biosynthetic Diversity.</title>
        <authorList>
            <person name="Kalkreuter E."/>
            <person name="Kautsar S.A."/>
            <person name="Yang D."/>
            <person name="Bader C.D."/>
            <person name="Teijaro C.N."/>
            <person name="Fluegel L."/>
            <person name="Davis C.M."/>
            <person name="Simpson J.R."/>
            <person name="Lauterbach L."/>
            <person name="Steele A.D."/>
            <person name="Gui C."/>
            <person name="Meng S."/>
            <person name="Li G."/>
            <person name="Viehrig K."/>
            <person name="Ye F."/>
            <person name="Su P."/>
            <person name="Kiefer A.F."/>
            <person name="Nichols A."/>
            <person name="Cepeda A.J."/>
            <person name="Yan W."/>
            <person name="Fan B."/>
            <person name="Jiang Y."/>
            <person name="Adhikari A."/>
            <person name="Zheng C.-J."/>
            <person name="Schuster L."/>
            <person name="Cowan T.M."/>
            <person name="Smanski M.J."/>
            <person name="Chevrette M.G."/>
            <person name="De Carvalho L.P.S."/>
            <person name="Shen B."/>
        </authorList>
    </citation>
    <scope>NUCLEOTIDE SEQUENCE [LARGE SCALE GENOMIC DNA]</scope>
    <source>
        <strain evidence="2 3">NPDC052347</strain>
    </source>
</reference>
<evidence type="ECO:0000256" key="1">
    <source>
        <dbReference type="SAM" id="Phobius"/>
    </source>
</evidence>
<feature type="transmembrane region" description="Helical" evidence="1">
    <location>
        <begin position="85"/>
        <end position="101"/>
    </location>
</feature>
<sequence>MRQDEPSSARVPGQSRRAALRGWRRTRPFWAGALLLLAGGELIGVTCVPLPVLVTLGVGGIAALALGCALGVAGLCLWFLPQARHYIGLHAVLLALASFPACNLGGYFVGTLLGTVGGAMGFAWAPRPPRPEQRAAGRLARRVRKRNPPAALAVTLPAVLVSSILPRAEEASLSAAAASRPQAVTASRFTTSHLTISTVTRLPTARGPQKVLALRMASAALTDYRMHDPGGASAPLALASDELRLTGHVTLYVSRFRGCLGPLVCMTFSPEALPPPPVLPLSVTLHDVRAEQVLVLSDRMDAAEFHAATTR</sequence>
<dbReference type="RefSeq" id="WP_193553534.1">
    <property type="nucleotide sequence ID" value="NZ_JBFAUK010000016.1"/>
</dbReference>